<dbReference type="PANTHER" id="PTHR11941">
    <property type="entry name" value="ENOYL-COA HYDRATASE-RELATED"/>
    <property type="match status" value="1"/>
</dbReference>
<dbReference type="InParanoid" id="A0A165H007"/>
<dbReference type="Proteomes" id="UP000076632">
    <property type="component" value="Unassembled WGS sequence"/>
</dbReference>
<dbReference type="GO" id="GO:0006635">
    <property type="term" value="P:fatty acid beta-oxidation"/>
    <property type="evidence" value="ECO:0007669"/>
    <property type="project" value="TreeGrafter"/>
</dbReference>
<dbReference type="AlphaFoldDB" id="A0A165H007"/>
<dbReference type="OMA" id="SIVCTNP"/>
<evidence type="ECO:0000256" key="1">
    <source>
        <dbReference type="SAM" id="MobiDB-lite"/>
    </source>
</evidence>
<feature type="region of interest" description="Disordered" evidence="1">
    <location>
        <begin position="9"/>
        <end position="45"/>
    </location>
</feature>
<dbReference type="STRING" id="1328760.A0A165H007"/>
<gene>
    <name evidence="2" type="ORF">L228DRAFT_247208</name>
</gene>
<keyword evidence="3" id="KW-1185">Reference proteome</keyword>
<sequence>MATLFTIPISSTLSSPDGESPGSASGSSPAAAPPGSPTAGTQKGWNITVTQPSPKIYFINFGCPPDNRLSVSFCNALLLALDILEFKHPRGVIVTTSAIPKFYSNGLEIRQALSMKGGAYWEVLYSVWRRLLTYPMPTIALINGHAFAGGLMLAMMHDYRIQNPHRGFLCLNEIELGMPLKPPMSSIFRQKVTSPGTYRTLVLEAKRFGALESLKEGLVDGLGGVDEVLTFIEELKLLTKTESPTYGILKEEMWRETVAYLDNWEGEEKRLQRSAKRKDERMKEAKERIGNWENAAGKSKL</sequence>
<reference evidence="2 3" key="1">
    <citation type="journal article" date="2016" name="Fungal Biol.">
        <title>The genome of Xylona heveae provides a window into fungal endophytism.</title>
        <authorList>
            <person name="Gazis R."/>
            <person name="Kuo A."/>
            <person name="Riley R."/>
            <person name="LaButti K."/>
            <person name="Lipzen A."/>
            <person name="Lin J."/>
            <person name="Amirebrahimi M."/>
            <person name="Hesse C.N."/>
            <person name="Spatafora J.W."/>
            <person name="Henrissat B."/>
            <person name="Hainaut M."/>
            <person name="Grigoriev I.V."/>
            <person name="Hibbett D.S."/>
        </authorList>
    </citation>
    <scope>NUCLEOTIDE SEQUENCE [LARGE SCALE GENOMIC DNA]</scope>
    <source>
        <strain evidence="2 3">TC161</strain>
    </source>
</reference>
<dbReference type="RefSeq" id="XP_018188371.1">
    <property type="nucleotide sequence ID" value="XM_018332590.1"/>
</dbReference>
<dbReference type="SUPFAM" id="SSF52096">
    <property type="entry name" value="ClpP/crotonase"/>
    <property type="match status" value="1"/>
</dbReference>
<dbReference type="Gene3D" id="3.90.226.10">
    <property type="entry name" value="2-enoyl-CoA Hydratase, Chain A, domain 1"/>
    <property type="match status" value="1"/>
</dbReference>
<feature type="compositionally biased region" description="Basic and acidic residues" evidence="1">
    <location>
        <begin position="268"/>
        <end position="290"/>
    </location>
</feature>
<dbReference type="GO" id="GO:0004165">
    <property type="term" value="F:delta(3)-delta(2)-enoyl-CoA isomerase activity"/>
    <property type="evidence" value="ECO:0007669"/>
    <property type="project" value="TreeGrafter"/>
</dbReference>
<dbReference type="InterPro" id="IPR029045">
    <property type="entry name" value="ClpP/crotonase-like_dom_sf"/>
</dbReference>
<feature type="compositionally biased region" description="Low complexity" evidence="1">
    <location>
        <begin position="14"/>
        <end position="30"/>
    </location>
</feature>
<proteinExistence type="predicted"/>
<dbReference type="PANTHER" id="PTHR11941:SF75">
    <property type="entry name" value="ENOYL-COA HYDRATASE_ISOMERASE FAMILY PROTEIN"/>
    <property type="match status" value="1"/>
</dbReference>
<feature type="region of interest" description="Disordered" evidence="1">
    <location>
        <begin position="268"/>
        <end position="301"/>
    </location>
</feature>
<dbReference type="EMBL" id="KV407458">
    <property type="protein sequence ID" value="KZF22816.1"/>
    <property type="molecule type" value="Genomic_DNA"/>
</dbReference>
<organism evidence="2 3">
    <name type="scientific">Xylona heveae (strain CBS 132557 / TC161)</name>
    <dbReference type="NCBI Taxonomy" id="1328760"/>
    <lineage>
        <taxon>Eukaryota</taxon>
        <taxon>Fungi</taxon>
        <taxon>Dikarya</taxon>
        <taxon>Ascomycota</taxon>
        <taxon>Pezizomycotina</taxon>
        <taxon>Xylonomycetes</taxon>
        <taxon>Xylonales</taxon>
        <taxon>Xylonaceae</taxon>
        <taxon>Xylona</taxon>
    </lineage>
</organism>
<accession>A0A165H007</accession>
<dbReference type="CDD" id="cd06558">
    <property type="entry name" value="crotonase-like"/>
    <property type="match status" value="1"/>
</dbReference>
<dbReference type="InterPro" id="IPR001753">
    <property type="entry name" value="Enoyl-CoA_hydra/iso"/>
</dbReference>
<dbReference type="OrthoDB" id="1696280at2759"/>
<evidence type="ECO:0000313" key="3">
    <source>
        <dbReference type="Proteomes" id="UP000076632"/>
    </source>
</evidence>
<name>A0A165H007_XYLHT</name>
<dbReference type="GO" id="GO:0005777">
    <property type="term" value="C:peroxisome"/>
    <property type="evidence" value="ECO:0007669"/>
    <property type="project" value="TreeGrafter"/>
</dbReference>
<protein>
    <submittedName>
        <fullName evidence="2">Putative carnitinyl-CoA dehydratase</fullName>
    </submittedName>
</protein>
<evidence type="ECO:0000313" key="2">
    <source>
        <dbReference type="EMBL" id="KZF22816.1"/>
    </source>
</evidence>
<dbReference type="Pfam" id="PF00378">
    <property type="entry name" value="ECH_1"/>
    <property type="match status" value="1"/>
</dbReference>
<dbReference type="GeneID" id="28897727"/>